<dbReference type="InterPro" id="IPR008334">
    <property type="entry name" value="5'-Nucleotdase_C"/>
</dbReference>
<evidence type="ECO:0000256" key="1">
    <source>
        <dbReference type="ARBA" id="ARBA00006654"/>
    </source>
</evidence>
<dbReference type="Pfam" id="PF02872">
    <property type="entry name" value="5_nucleotid_C"/>
    <property type="match status" value="1"/>
</dbReference>
<dbReference type="SUPFAM" id="SSF55816">
    <property type="entry name" value="5'-nucleotidase (syn. UDP-sugar hydrolase), C-terminal domain"/>
    <property type="match status" value="1"/>
</dbReference>
<reference evidence="8" key="2">
    <citation type="submission" date="2013-04" db="EMBL/GenBank/DDBJ databases">
        <title>Genomic mechanisms accounting for the adaptation to parasitism in nematode-trapping fungi.</title>
        <authorList>
            <person name="Ahren D.G."/>
        </authorList>
    </citation>
    <scope>NUCLEOTIDE SEQUENCE [LARGE SCALE GENOMIC DNA]</scope>
    <source>
        <strain evidence="8">CBS 200.50</strain>
    </source>
</reference>
<dbReference type="GO" id="GO:0000166">
    <property type="term" value="F:nucleotide binding"/>
    <property type="evidence" value="ECO:0007669"/>
    <property type="project" value="UniProtKB-KW"/>
</dbReference>
<evidence type="ECO:0000256" key="3">
    <source>
        <dbReference type="RuleBase" id="RU362119"/>
    </source>
</evidence>
<dbReference type="InterPro" id="IPR029052">
    <property type="entry name" value="Metallo-depent_PP-like"/>
</dbReference>
<dbReference type="Gene3D" id="3.60.21.10">
    <property type="match status" value="1"/>
</dbReference>
<dbReference type="PRINTS" id="PR01607">
    <property type="entry name" value="APYRASEFAMLY"/>
</dbReference>
<evidence type="ECO:0008006" key="9">
    <source>
        <dbReference type="Google" id="ProtNLM"/>
    </source>
</evidence>
<dbReference type="Pfam" id="PF00149">
    <property type="entry name" value="Metallophos"/>
    <property type="match status" value="1"/>
</dbReference>
<dbReference type="GO" id="GO:0009166">
    <property type="term" value="P:nucleotide catabolic process"/>
    <property type="evidence" value="ECO:0007669"/>
    <property type="project" value="InterPro"/>
</dbReference>
<evidence type="ECO:0000256" key="4">
    <source>
        <dbReference type="SAM" id="MobiDB-lite"/>
    </source>
</evidence>
<dbReference type="AlphaFoldDB" id="S8B8V3"/>
<dbReference type="STRING" id="1284197.S8B8V3"/>
<dbReference type="InterPro" id="IPR006179">
    <property type="entry name" value="5_nucleotidase/apyrase"/>
</dbReference>
<dbReference type="Gene3D" id="3.90.780.10">
    <property type="entry name" value="5'-Nucleotidase, C-terminal domain"/>
    <property type="match status" value="1"/>
</dbReference>
<dbReference type="CDD" id="cd07406">
    <property type="entry name" value="MPP_CG11883_N"/>
    <property type="match status" value="1"/>
</dbReference>
<proteinExistence type="inferred from homology"/>
<evidence type="ECO:0000313" key="8">
    <source>
        <dbReference type="Proteomes" id="UP000015100"/>
    </source>
</evidence>
<evidence type="ECO:0000259" key="5">
    <source>
        <dbReference type="Pfam" id="PF00149"/>
    </source>
</evidence>
<dbReference type="InterPro" id="IPR041821">
    <property type="entry name" value="CG11883_N"/>
</dbReference>
<feature type="domain" description="Calcineurin-like phosphoesterase" evidence="5">
    <location>
        <begin position="16"/>
        <end position="228"/>
    </location>
</feature>
<dbReference type="SUPFAM" id="SSF56300">
    <property type="entry name" value="Metallo-dependent phosphatases"/>
    <property type="match status" value="1"/>
</dbReference>
<organism evidence="7 8">
    <name type="scientific">Dactylellina haptotyla (strain CBS 200.50)</name>
    <name type="common">Nematode-trapping fungus</name>
    <name type="synonym">Monacrosporium haptotylum</name>
    <dbReference type="NCBI Taxonomy" id="1284197"/>
    <lineage>
        <taxon>Eukaryota</taxon>
        <taxon>Fungi</taxon>
        <taxon>Dikarya</taxon>
        <taxon>Ascomycota</taxon>
        <taxon>Pezizomycotina</taxon>
        <taxon>Orbiliomycetes</taxon>
        <taxon>Orbiliales</taxon>
        <taxon>Orbiliaceae</taxon>
        <taxon>Dactylellina</taxon>
    </lineage>
</organism>
<protein>
    <recommendedName>
        <fullName evidence="9">5'-Nucleotidase C-terminal domain-containing protein</fullName>
    </recommendedName>
</protein>
<evidence type="ECO:0000259" key="6">
    <source>
        <dbReference type="Pfam" id="PF02872"/>
    </source>
</evidence>
<reference evidence="7 8" key="1">
    <citation type="journal article" date="2013" name="PLoS Genet.">
        <title>Genomic mechanisms accounting for the adaptation to parasitism in nematode-trapping fungi.</title>
        <authorList>
            <person name="Meerupati T."/>
            <person name="Andersson K.M."/>
            <person name="Friman E."/>
            <person name="Kumar D."/>
            <person name="Tunlid A."/>
            <person name="Ahren D."/>
        </authorList>
    </citation>
    <scope>NUCLEOTIDE SEQUENCE [LARGE SCALE GENOMIC DNA]</scope>
    <source>
        <strain evidence="7 8">CBS 200.50</strain>
    </source>
</reference>
<dbReference type="eggNOG" id="KOG4419">
    <property type="taxonomic scope" value="Eukaryota"/>
</dbReference>
<accession>S8B8V3</accession>
<sequence>MGEVIYSAGRDTPPDIRLIHFNDVYNIGASTREPVGGAARFISLVKHYRDAEEFKDQPGLLVFFSGDAYNPSLESTVTKGKHMPPILNAIGIDAACAGNHDFDYSPENFAHLSKLCNFPWLAANLYLDGKPIGDCRHTTMLTTTDGIKVGVIGLVEEEWIATVNSIPPNVEYRDAAEVAKELVPKLREAGAEMIVVVSHSREPNDIKLAKELPEGLIDIILGGHDHHYAHQIVNGTPVLRSGTDFKNLSYLTARRKPSGKGWDFDILKRDITSEVKEDEEAAKIVNDLSGALKAKMEKPIGITSVPLDSRFTVVRTQESNIGNFSCDVMRYFYDTDCALMAAGTIRGDVIYEPGIIRIKDLLDCFPFQDPCVVIKISGEKIIGALENAFSKVPALEGRFPQVSGMRVIYDPDAEPYKRVREVSIASREDSSIYEPIVNDKLYTMATREYMQRGKEGNEVMEDCEVLVNAESGLLMSTLLRQYFLSLKVLGSWSNAIPDTICVNPNNPIPSTDQTPAVKVSDAGDSSEESIAGAFIEGSQDQQQTQGRHPSMLHHSTFTSQRFQRLQQRHKQKGMLEDDPHDSLSTGSAASTLGDGRSSPVSPVVDDETKKILDELKKKAGRKWGRLALGRGLKADNGETGKEELGGTKHTDHHGLNWCKGIRPMVEGRIKTVGQQ</sequence>
<dbReference type="InterPro" id="IPR004843">
    <property type="entry name" value="Calcineurin-like_PHP"/>
</dbReference>
<dbReference type="GO" id="GO:0016787">
    <property type="term" value="F:hydrolase activity"/>
    <property type="evidence" value="ECO:0007669"/>
    <property type="project" value="UniProtKB-KW"/>
</dbReference>
<dbReference type="PANTHER" id="PTHR11575">
    <property type="entry name" value="5'-NUCLEOTIDASE-RELATED"/>
    <property type="match status" value="1"/>
</dbReference>
<dbReference type="EMBL" id="AQGS01001130">
    <property type="protein sequence ID" value="EPS35478.1"/>
    <property type="molecule type" value="Genomic_DNA"/>
</dbReference>
<evidence type="ECO:0000313" key="7">
    <source>
        <dbReference type="EMBL" id="EPS35478.1"/>
    </source>
</evidence>
<dbReference type="OMA" id="WLATINS"/>
<dbReference type="OrthoDB" id="10252235at2759"/>
<feature type="domain" description="5'-Nucleotidase C-terminal" evidence="6">
    <location>
        <begin position="300"/>
        <end position="460"/>
    </location>
</feature>
<dbReference type="InterPro" id="IPR036907">
    <property type="entry name" value="5'-Nucleotdase_C_sf"/>
</dbReference>
<comment type="similarity">
    <text evidence="1 3">Belongs to the 5'-nucleotidase family.</text>
</comment>
<dbReference type="Proteomes" id="UP000015100">
    <property type="component" value="Unassembled WGS sequence"/>
</dbReference>
<keyword evidence="2" id="KW-0732">Signal</keyword>
<dbReference type="PANTHER" id="PTHR11575:SF48">
    <property type="entry name" value="5'-NUCLEOTIDASE"/>
    <property type="match status" value="1"/>
</dbReference>
<keyword evidence="3" id="KW-0547">Nucleotide-binding</keyword>
<evidence type="ECO:0000256" key="2">
    <source>
        <dbReference type="ARBA" id="ARBA00022729"/>
    </source>
</evidence>
<gene>
    <name evidence="7" type="ORF">H072_11142</name>
</gene>
<keyword evidence="3" id="KW-0378">Hydrolase</keyword>
<keyword evidence="8" id="KW-1185">Reference proteome</keyword>
<feature type="region of interest" description="Disordered" evidence="4">
    <location>
        <begin position="559"/>
        <end position="605"/>
    </location>
</feature>
<comment type="caution">
    <text evidence="7">The sequence shown here is derived from an EMBL/GenBank/DDBJ whole genome shotgun (WGS) entry which is preliminary data.</text>
</comment>
<name>S8B8V3_DACHA</name>
<dbReference type="HOGENOM" id="CLU_005854_7_2_1"/>